<dbReference type="STRING" id="329726.AM1_5041"/>
<evidence type="ECO:0000313" key="3">
    <source>
        <dbReference type="EMBL" id="ABW30007.1"/>
    </source>
</evidence>
<dbReference type="Proteomes" id="UP000000268">
    <property type="component" value="Chromosome"/>
</dbReference>
<evidence type="ECO:0000256" key="2">
    <source>
        <dbReference type="SAM" id="Phobius"/>
    </source>
</evidence>
<keyword evidence="4" id="KW-1185">Reference proteome</keyword>
<keyword evidence="2" id="KW-0472">Membrane</keyword>
<feature type="compositionally biased region" description="Low complexity" evidence="1">
    <location>
        <begin position="93"/>
        <end position="106"/>
    </location>
</feature>
<proteinExistence type="predicted"/>
<evidence type="ECO:0000313" key="4">
    <source>
        <dbReference type="Proteomes" id="UP000000268"/>
    </source>
</evidence>
<feature type="transmembrane region" description="Helical" evidence="2">
    <location>
        <begin position="29"/>
        <end position="48"/>
    </location>
</feature>
<keyword evidence="2" id="KW-1133">Transmembrane helix</keyword>
<gene>
    <name evidence="3" type="ordered locus">AM1_5041</name>
</gene>
<accession>B0C5Z5</accession>
<reference evidence="3 4" key="1">
    <citation type="journal article" date="2008" name="Proc. Natl. Acad. Sci. U.S.A.">
        <title>Niche adaptation and genome expansion in the chlorophyll d-producing cyanobacterium Acaryochloris marina.</title>
        <authorList>
            <person name="Swingley W.D."/>
            <person name="Chen M."/>
            <person name="Cheung P.C."/>
            <person name="Conrad A.L."/>
            <person name="Dejesa L.C."/>
            <person name="Hao J."/>
            <person name="Honchak B.M."/>
            <person name="Karbach L.E."/>
            <person name="Kurdoglu A."/>
            <person name="Lahiri S."/>
            <person name="Mastrian S.D."/>
            <person name="Miyashita H."/>
            <person name="Page L."/>
            <person name="Ramakrishna P."/>
            <person name="Satoh S."/>
            <person name="Sattley W.M."/>
            <person name="Shimada Y."/>
            <person name="Taylor H.L."/>
            <person name="Tomo T."/>
            <person name="Tsuchiya T."/>
            <person name="Wang Z.T."/>
            <person name="Raymond J."/>
            <person name="Mimuro M."/>
            <person name="Blankenship R.E."/>
            <person name="Touchman J.W."/>
        </authorList>
    </citation>
    <scope>NUCLEOTIDE SEQUENCE [LARGE SCALE GENOMIC DNA]</scope>
    <source>
        <strain evidence="4">MBIC 11017</strain>
    </source>
</reference>
<evidence type="ECO:0000256" key="1">
    <source>
        <dbReference type="SAM" id="MobiDB-lite"/>
    </source>
</evidence>
<dbReference type="EMBL" id="CP000828">
    <property type="protein sequence ID" value="ABW30007.1"/>
    <property type="molecule type" value="Genomic_DNA"/>
</dbReference>
<feature type="region of interest" description="Disordered" evidence="1">
    <location>
        <begin position="55"/>
        <end position="106"/>
    </location>
</feature>
<name>B0C5Z5_ACAM1</name>
<dbReference type="AlphaFoldDB" id="B0C5Z5"/>
<dbReference type="OrthoDB" id="9842619at2"/>
<sequence>MNQLEKEQARYEQGYAAGSRANQSNPATGLFVGVFAVAVLGIGGWLVFAQTNQPSTGDTEVINVPKPEAPQPDININVPKPEINLPKPDIDIPNPSNENTESSSGS</sequence>
<protein>
    <submittedName>
        <fullName evidence="3">Uncharacterized protein</fullName>
    </submittedName>
</protein>
<dbReference type="RefSeq" id="WP_012165278.1">
    <property type="nucleotide sequence ID" value="NC_009925.1"/>
</dbReference>
<dbReference type="HOGENOM" id="CLU_2217209_0_0_3"/>
<dbReference type="KEGG" id="amr:AM1_5041"/>
<organism evidence="3 4">
    <name type="scientific">Acaryochloris marina (strain MBIC 11017)</name>
    <dbReference type="NCBI Taxonomy" id="329726"/>
    <lineage>
        <taxon>Bacteria</taxon>
        <taxon>Bacillati</taxon>
        <taxon>Cyanobacteriota</taxon>
        <taxon>Cyanophyceae</taxon>
        <taxon>Acaryochloridales</taxon>
        <taxon>Acaryochloridaceae</taxon>
        <taxon>Acaryochloris</taxon>
    </lineage>
</organism>
<keyword evidence="2" id="KW-0812">Transmembrane</keyword>